<accession>A0AAV0WG05</accession>
<dbReference type="InterPro" id="IPR019775">
    <property type="entry name" value="WD40_repeat_CS"/>
</dbReference>
<dbReference type="PROSITE" id="PS50082">
    <property type="entry name" value="WD_REPEATS_2"/>
    <property type="match status" value="2"/>
</dbReference>
<evidence type="ECO:0000313" key="5">
    <source>
        <dbReference type="EMBL" id="CAI6354753.1"/>
    </source>
</evidence>
<dbReference type="Proteomes" id="UP001160148">
    <property type="component" value="Unassembled WGS sequence"/>
</dbReference>
<evidence type="ECO:0000256" key="4">
    <source>
        <dbReference type="PROSITE-ProRule" id="PRU00221"/>
    </source>
</evidence>
<evidence type="ECO:0000256" key="1">
    <source>
        <dbReference type="ARBA" id="ARBA00014901"/>
    </source>
</evidence>
<dbReference type="AlphaFoldDB" id="A0AAV0WG05"/>
<dbReference type="EMBL" id="CARXXK010000002">
    <property type="protein sequence ID" value="CAI6354753.1"/>
    <property type="molecule type" value="Genomic_DNA"/>
</dbReference>
<keyword evidence="3" id="KW-0677">Repeat</keyword>
<dbReference type="SUPFAM" id="SSF50978">
    <property type="entry name" value="WD40 repeat-like"/>
    <property type="match status" value="1"/>
</dbReference>
<dbReference type="PROSITE" id="PS00678">
    <property type="entry name" value="WD_REPEATS_1"/>
    <property type="match status" value="1"/>
</dbReference>
<evidence type="ECO:0000256" key="3">
    <source>
        <dbReference type="ARBA" id="ARBA00022737"/>
    </source>
</evidence>
<dbReference type="InterPro" id="IPR051242">
    <property type="entry name" value="WD-EF-hand_domain"/>
</dbReference>
<keyword evidence="6" id="KW-1185">Reference proteome</keyword>
<dbReference type="PANTHER" id="PTHR44324:SF6">
    <property type="entry name" value="EF-HAND CALCIUM BINDING DOMAIN 8"/>
    <property type="match status" value="1"/>
</dbReference>
<dbReference type="Gene3D" id="2.130.10.10">
    <property type="entry name" value="YVTN repeat-like/Quinoprotein amine dehydrogenase"/>
    <property type="match status" value="1"/>
</dbReference>
<name>A0AAV0WG05_9HEMI</name>
<reference evidence="5 6" key="1">
    <citation type="submission" date="2023-01" db="EMBL/GenBank/DDBJ databases">
        <authorList>
            <person name="Whitehead M."/>
        </authorList>
    </citation>
    <scope>NUCLEOTIDE SEQUENCE [LARGE SCALE GENOMIC DNA]</scope>
</reference>
<feature type="repeat" description="WD" evidence="4">
    <location>
        <begin position="314"/>
        <end position="355"/>
    </location>
</feature>
<protein>
    <recommendedName>
        <fullName evidence="1">WD repeat-containing protein on Y chromosome</fullName>
    </recommendedName>
</protein>
<keyword evidence="2 4" id="KW-0853">WD repeat</keyword>
<dbReference type="InterPro" id="IPR015943">
    <property type="entry name" value="WD40/YVTN_repeat-like_dom_sf"/>
</dbReference>
<dbReference type="SMART" id="SM00320">
    <property type="entry name" value="WD40"/>
    <property type="match status" value="2"/>
</dbReference>
<sequence length="565" mass="63926">MPKLLPNKRIEYRKNDGKIHYIDIVYLPNKIKQSQKEPNEPEYIAASKSGKIVRYKSDMQWKTTHQTVTNSSPIEVNGLVGLPEFTVICLSVVGGQLLFYDMSSGQFKLCFIVDLWDRTFATHLAYVHTYCERSKTGSSKIAVGDEGGGVSVLEFMSSDKRNPFKDKSDDANEKQTYNFEELVVRTTTESSAKSRLPFCAYRYKGLHSEKVEQVVFYNNGRSFASVSMSNRKSMARCLIMSEPCEVHSSSRPSQSTPSQPTNTLPSIRYTSNVMGFSCVCAIRDTHLATGSMDQTVRLWDVTGQVLGPADCTTLLGHKWGVKCVSHNTVSGYLYSVSTECVIKVWDLGRNTCLLTFTGLTVAVKPNNSQNWLFPVMHFNWLDQTIISVGGDDMSFITVECSKPTVTDQEVSRPHDGTTWPHISKTRPVNVLQFKIPADIQRQTSFTTIQVLKDGVNSSLRSPAIWDKLELLRQQRDIRGKKGKRKLHDQKCPDLPLHDIHKEFLKPKTTLIRRPVTIKIDESKPRVKIHKHIPLRELDTITNMPKLKTTKQETATPRAKLVFSKK</sequence>
<dbReference type="Pfam" id="PF00400">
    <property type="entry name" value="WD40"/>
    <property type="match status" value="2"/>
</dbReference>
<evidence type="ECO:0000256" key="2">
    <source>
        <dbReference type="ARBA" id="ARBA00022574"/>
    </source>
</evidence>
<dbReference type="InterPro" id="IPR036322">
    <property type="entry name" value="WD40_repeat_dom_sf"/>
</dbReference>
<dbReference type="PANTHER" id="PTHR44324">
    <property type="entry name" value="WD40 REPEAT DOMAIN 95"/>
    <property type="match status" value="1"/>
</dbReference>
<dbReference type="InterPro" id="IPR001680">
    <property type="entry name" value="WD40_rpt"/>
</dbReference>
<comment type="caution">
    <text evidence="5">The sequence shown here is derived from an EMBL/GenBank/DDBJ whole genome shotgun (WGS) entry which is preliminary data.</text>
</comment>
<evidence type="ECO:0000313" key="6">
    <source>
        <dbReference type="Proteomes" id="UP001160148"/>
    </source>
</evidence>
<organism evidence="5 6">
    <name type="scientific">Macrosiphum euphorbiae</name>
    <name type="common">potato aphid</name>
    <dbReference type="NCBI Taxonomy" id="13131"/>
    <lineage>
        <taxon>Eukaryota</taxon>
        <taxon>Metazoa</taxon>
        <taxon>Ecdysozoa</taxon>
        <taxon>Arthropoda</taxon>
        <taxon>Hexapoda</taxon>
        <taxon>Insecta</taxon>
        <taxon>Pterygota</taxon>
        <taxon>Neoptera</taxon>
        <taxon>Paraneoptera</taxon>
        <taxon>Hemiptera</taxon>
        <taxon>Sternorrhyncha</taxon>
        <taxon>Aphidomorpha</taxon>
        <taxon>Aphidoidea</taxon>
        <taxon>Aphididae</taxon>
        <taxon>Macrosiphini</taxon>
        <taxon>Macrosiphum</taxon>
    </lineage>
</organism>
<proteinExistence type="predicted"/>
<feature type="repeat" description="WD" evidence="4">
    <location>
        <begin position="287"/>
        <end position="301"/>
    </location>
</feature>
<gene>
    <name evidence="5" type="ORF">MEUPH1_LOCUS10708</name>
</gene>